<keyword evidence="2" id="KW-0805">Transcription regulation</keyword>
<dbReference type="InterPro" id="IPR005119">
    <property type="entry name" value="LysR_subst-bd"/>
</dbReference>
<accession>A0A5E5P710</accession>
<keyword evidence="3" id="KW-0238">DNA-binding</keyword>
<dbReference type="KEGG" id="papi:SG18_27265"/>
<reference evidence="6 7" key="1">
    <citation type="submission" date="2019-08" db="EMBL/GenBank/DDBJ databases">
        <authorList>
            <person name="Peeters C."/>
        </authorList>
    </citation>
    <scope>NUCLEOTIDE SEQUENCE [LARGE SCALE GENOMIC DNA]</scope>
    <source>
        <strain evidence="6 7">LMG 18089</strain>
    </source>
</reference>
<evidence type="ECO:0000313" key="7">
    <source>
        <dbReference type="Proteomes" id="UP000364291"/>
    </source>
</evidence>
<dbReference type="Gene3D" id="3.40.190.10">
    <property type="entry name" value="Periplasmic binding protein-like II"/>
    <property type="match status" value="2"/>
</dbReference>
<dbReference type="Pfam" id="PF00126">
    <property type="entry name" value="HTH_1"/>
    <property type="match status" value="1"/>
</dbReference>
<dbReference type="InterPro" id="IPR058163">
    <property type="entry name" value="LysR-type_TF_proteobact-type"/>
</dbReference>
<feature type="domain" description="HTH lysR-type" evidence="5">
    <location>
        <begin position="5"/>
        <end position="62"/>
    </location>
</feature>
<dbReference type="PROSITE" id="PS50931">
    <property type="entry name" value="HTH_LYSR"/>
    <property type="match status" value="1"/>
</dbReference>
<dbReference type="GO" id="GO:0003700">
    <property type="term" value="F:DNA-binding transcription factor activity"/>
    <property type="evidence" value="ECO:0007669"/>
    <property type="project" value="InterPro"/>
</dbReference>
<dbReference type="InterPro" id="IPR036390">
    <property type="entry name" value="WH_DNA-bd_sf"/>
</dbReference>
<gene>
    <name evidence="6" type="ORF">PAP18089_02569</name>
</gene>
<dbReference type="PANTHER" id="PTHR30537">
    <property type="entry name" value="HTH-TYPE TRANSCRIPTIONAL REGULATOR"/>
    <property type="match status" value="1"/>
</dbReference>
<evidence type="ECO:0000256" key="3">
    <source>
        <dbReference type="ARBA" id="ARBA00023125"/>
    </source>
</evidence>
<keyword evidence="4" id="KW-0804">Transcription</keyword>
<dbReference type="EMBL" id="CABPSX010000004">
    <property type="protein sequence ID" value="VVG71589.1"/>
    <property type="molecule type" value="Genomic_DNA"/>
</dbReference>
<dbReference type="Pfam" id="PF03466">
    <property type="entry name" value="LysR_substrate"/>
    <property type="match status" value="1"/>
</dbReference>
<dbReference type="SUPFAM" id="SSF46785">
    <property type="entry name" value="Winged helix' DNA-binding domain"/>
    <property type="match status" value="1"/>
</dbReference>
<dbReference type="CDD" id="cd08432">
    <property type="entry name" value="PBP2_GcdR_TrpI_HvrB_AmpR_like"/>
    <property type="match status" value="1"/>
</dbReference>
<comment type="similarity">
    <text evidence="1">Belongs to the LysR transcriptional regulatory family.</text>
</comment>
<dbReference type="FunFam" id="1.10.10.10:FF:000038">
    <property type="entry name" value="Glycine cleavage system transcriptional activator"/>
    <property type="match status" value="1"/>
</dbReference>
<dbReference type="RefSeq" id="WP_042116515.1">
    <property type="nucleotide sequence ID" value="NZ_CABPSX010000004.1"/>
</dbReference>
<dbReference type="AlphaFoldDB" id="A0A5E5P710"/>
<dbReference type="PRINTS" id="PR00039">
    <property type="entry name" value="HTHLYSR"/>
</dbReference>
<organism evidence="6 7">
    <name type="scientific">Pandoraea apista</name>
    <dbReference type="NCBI Taxonomy" id="93218"/>
    <lineage>
        <taxon>Bacteria</taxon>
        <taxon>Pseudomonadati</taxon>
        <taxon>Pseudomonadota</taxon>
        <taxon>Betaproteobacteria</taxon>
        <taxon>Burkholderiales</taxon>
        <taxon>Burkholderiaceae</taxon>
        <taxon>Pandoraea</taxon>
    </lineage>
</organism>
<sequence length="304" mass="33978">MRRLPPLNALRSFEAAGRLNSLTLAAEALNVTQSAVAQQIRVLEDFLGQKLFERDGRTIRLTVRGRHYWTDVCACLGRLTEATEQMLNMTAATPLRVNASTSFLHAWLLPQLPRFRAQYPDIPIEVVATPDTNVIHLDDTSDVVIRRYTPELRRRGFVSRPLMRNEAVAVCAPTQPMLATLREPADLLGAPLLHYAGMPQAWQYWFHRAGVAVSETLRGAFFEEFLLSLRAAVSGLGICLAPRGVVRDDLDNGQLVALFDDTVTLEGPPYHTLCRETDSEPHLATFIDWLQRSVDPQDRPALAA</sequence>
<evidence type="ECO:0000256" key="2">
    <source>
        <dbReference type="ARBA" id="ARBA00023015"/>
    </source>
</evidence>
<dbReference type="Gene3D" id="1.10.10.10">
    <property type="entry name" value="Winged helix-like DNA-binding domain superfamily/Winged helix DNA-binding domain"/>
    <property type="match status" value="1"/>
</dbReference>
<dbReference type="GO" id="GO:0043565">
    <property type="term" value="F:sequence-specific DNA binding"/>
    <property type="evidence" value="ECO:0007669"/>
    <property type="project" value="TreeGrafter"/>
</dbReference>
<evidence type="ECO:0000259" key="5">
    <source>
        <dbReference type="PROSITE" id="PS50931"/>
    </source>
</evidence>
<dbReference type="Proteomes" id="UP000364291">
    <property type="component" value="Unassembled WGS sequence"/>
</dbReference>
<dbReference type="OrthoDB" id="5526340at2"/>
<dbReference type="GO" id="GO:0006351">
    <property type="term" value="P:DNA-templated transcription"/>
    <property type="evidence" value="ECO:0007669"/>
    <property type="project" value="TreeGrafter"/>
</dbReference>
<protein>
    <submittedName>
        <fullName evidence="6">LysR family transcriptional regulator</fullName>
    </submittedName>
</protein>
<evidence type="ECO:0000313" key="6">
    <source>
        <dbReference type="EMBL" id="VVG71589.1"/>
    </source>
</evidence>
<dbReference type="SUPFAM" id="SSF53850">
    <property type="entry name" value="Periplasmic binding protein-like II"/>
    <property type="match status" value="1"/>
</dbReference>
<name>A0A5E5P710_9BURK</name>
<dbReference type="InterPro" id="IPR036388">
    <property type="entry name" value="WH-like_DNA-bd_sf"/>
</dbReference>
<evidence type="ECO:0000256" key="1">
    <source>
        <dbReference type="ARBA" id="ARBA00009437"/>
    </source>
</evidence>
<dbReference type="PANTHER" id="PTHR30537:SF74">
    <property type="entry name" value="HTH-TYPE TRANSCRIPTIONAL REGULATOR TRPI"/>
    <property type="match status" value="1"/>
</dbReference>
<proteinExistence type="inferred from homology"/>
<evidence type="ECO:0000256" key="4">
    <source>
        <dbReference type="ARBA" id="ARBA00023163"/>
    </source>
</evidence>
<dbReference type="InterPro" id="IPR000847">
    <property type="entry name" value="LysR_HTH_N"/>
</dbReference>